<dbReference type="PANTHER" id="PTHR22593:SF8">
    <property type="entry name" value="FHA DOMAIN-CONTAINING PROTEIN PS1"/>
    <property type="match status" value="1"/>
</dbReference>
<evidence type="ECO:0000313" key="1">
    <source>
        <dbReference type="EMBL" id="KAF9588835.1"/>
    </source>
</evidence>
<accession>A0A835LBY9</accession>
<dbReference type="GO" id="GO:0031965">
    <property type="term" value="C:nuclear membrane"/>
    <property type="evidence" value="ECO:0007669"/>
    <property type="project" value="TreeGrafter"/>
</dbReference>
<comment type="caution">
    <text evidence="1">The sequence shown here is derived from an EMBL/GenBank/DDBJ whole genome shotgun (WGS) entry which is preliminary data.</text>
</comment>
<organism evidence="1 2">
    <name type="scientific">Coptis chinensis</name>
    <dbReference type="NCBI Taxonomy" id="261450"/>
    <lineage>
        <taxon>Eukaryota</taxon>
        <taxon>Viridiplantae</taxon>
        <taxon>Streptophyta</taxon>
        <taxon>Embryophyta</taxon>
        <taxon>Tracheophyta</taxon>
        <taxon>Spermatophyta</taxon>
        <taxon>Magnoliopsida</taxon>
        <taxon>Ranunculales</taxon>
        <taxon>Ranunculaceae</taxon>
        <taxon>Coptidoideae</taxon>
        <taxon>Coptis</taxon>
    </lineage>
</organism>
<name>A0A835LBY9_9MAGN</name>
<gene>
    <name evidence="1" type="ORF">IFM89_016447</name>
</gene>
<dbReference type="OrthoDB" id="444265at2759"/>
<protein>
    <submittedName>
        <fullName evidence="1">Uncharacterized protein</fullName>
    </submittedName>
</protein>
<dbReference type="EMBL" id="JADFTS010000009">
    <property type="protein sequence ID" value="KAF9588835.1"/>
    <property type="molecule type" value="Genomic_DNA"/>
</dbReference>
<proteinExistence type="predicted"/>
<sequence length="135" mass="15408">MTKRLRSSLHISNQSFRERNRMTNCLLNKESRRSLRLLQGLKGTQLIVPRMEKCMVEDKWWIHVQNSMEGSTPIAPTPPASPRSSSWLSEVGNNLCGKSVPFSPWGSLDQIFSPTAEDHILDYALLLKRKKKDDG</sequence>
<reference evidence="1 2" key="1">
    <citation type="submission" date="2020-10" db="EMBL/GenBank/DDBJ databases">
        <title>The Coptis chinensis genome and diversification of protoberbering-type alkaloids.</title>
        <authorList>
            <person name="Wang B."/>
            <person name="Shu S."/>
            <person name="Song C."/>
            <person name="Liu Y."/>
        </authorList>
    </citation>
    <scope>NUCLEOTIDE SEQUENCE [LARGE SCALE GENOMIC DNA]</scope>
    <source>
        <strain evidence="1">HL-2020</strain>
        <tissue evidence="1">Leaf</tissue>
    </source>
</reference>
<dbReference type="Proteomes" id="UP000631114">
    <property type="component" value="Unassembled WGS sequence"/>
</dbReference>
<dbReference type="AlphaFoldDB" id="A0A835LBY9"/>
<keyword evidence="2" id="KW-1185">Reference proteome</keyword>
<evidence type="ECO:0000313" key="2">
    <source>
        <dbReference type="Proteomes" id="UP000631114"/>
    </source>
</evidence>
<dbReference type="PANTHER" id="PTHR22593">
    <property type="entry name" value="TRANSMEMBRANE PROTEIN 18"/>
    <property type="match status" value="1"/>
</dbReference>